<dbReference type="InterPro" id="IPR014748">
    <property type="entry name" value="Enoyl-CoA_hydra_C"/>
</dbReference>
<evidence type="ECO:0000256" key="2">
    <source>
        <dbReference type="ARBA" id="ARBA00023239"/>
    </source>
</evidence>
<protein>
    <submittedName>
        <fullName evidence="3">Crotonase/enoyl-CoA hydratase family protein</fullName>
    </submittedName>
</protein>
<dbReference type="NCBIfam" id="NF006699">
    <property type="entry name" value="PRK09245.1"/>
    <property type="match status" value="1"/>
</dbReference>
<evidence type="ECO:0000256" key="1">
    <source>
        <dbReference type="ARBA" id="ARBA00005254"/>
    </source>
</evidence>
<dbReference type="Gene3D" id="1.10.12.10">
    <property type="entry name" value="Lyase 2-enoyl-coa Hydratase, Chain A, domain 2"/>
    <property type="match status" value="1"/>
</dbReference>
<dbReference type="RefSeq" id="WP_343890260.1">
    <property type="nucleotide sequence ID" value="NZ_BAAAEH010000031.1"/>
</dbReference>
<dbReference type="InterPro" id="IPR001753">
    <property type="entry name" value="Enoyl-CoA_hydra/iso"/>
</dbReference>
<evidence type="ECO:0000313" key="4">
    <source>
        <dbReference type="Proteomes" id="UP001419910"/>
    </source>
</evidence>
<dbReference type="SUPFAM" id="SSF52096">
    <property type="entry name" value="ClpP/crotonase"/>
    <property type="match status" value="1"/>
</dbReference>
<dbReference type="InterPro" id="IPR029045">
    <property type="entry name" value="ClpP/crotonase-like_dom_sf"/>
</dbReference>
<comment type="caution">
    <text evidence="3">The sequence shown here is derived from an EMBL/GenBank/DDBJ whole genome shotgun (WGS) entry which is preliminary data.</text>
</comment>
<dbReference type="PANTHER" id="PTHR11941">
    <property type="entry name" value="ENOYL-COA HYDRATASE-RELATED"/>
    <property type="match status" value="1"/>
</dbReference>
<gene>
    <name evidence="3" type="ORF">ABC974_26105</name>
</gene>
<dbReference type="CDD" id="cd06558">
    <property type="entry name" value="crotonase-like"/>
    <property type="match status" value="1"/>
</dbReference>
<comment type="similarity">
    <text evidence="1">Belongs to the enoyl-CoA hydratase/isomerase family.</text>
</comment>
<name>A0ABU9YBP5_9SPHN</name>
<dbReference type="PANTHER" id="PTHR11941:SF133">
    <property type="entry name" value="1,2-EPOXYPHENYLACETYL-COA ISOMERASE"/>
    <property type="match status" value="1"/>
</dbReference>
<dbReference type="EMBL" id="JBDIME010000039">
    <property type="protein sequence ID" value="MEN2793126.1"/>
    <property type="molecule type" value="Genomic_DNA"/>
</dbReference>
<evidence type="ECO:0000313" key="3">
    <source>
        <dbReference type="EMBL" id="MEN2793126.1"/>
    </source>
</evidence>
<keyword evidence="2" id="KW-0456">Lyase</keyword>
<dbReference type="Gene3D" id="3.90.226.10">
    <property type="entry name" value="2-enoyl-CoA Hydratase, Chain A, domain 1"/>
    <property type="match status" value="1"/>
</dbReference>
<organism evidence="3 4">
    <name type="scientific">Sphingomonas oligophenolica</name>
    <dbReference type="NCBI Taxonomy" id="301154"/>
    <lineage>
        <taxon>Bacteria</taxon>
        <taxon>Pseudomonadati</taxon>
        <taxon>Pseudomonadota</taxon>
        <taxon>Alphaproteobacteria</taxon>
        <taxon>Sphingomonadales</taxon>
        <taxon>Sphingomonadaceae</taxon>
        <taxon>Sphingomonas</taxon>
    </lineage>
</organism>
<keyword evidence="4" id="KW-1185">Reference proteome</keyword>
<dbReference type="Pfam" id="PF00378">
    <property type="entry name" value="ECH_1"/>
    <property type="match status" value="1"/>
</dbReference>
<dbReference type="Proteomes" id="UP001419910">
    <property type="component" value="Unassembled WGS sequence"/>
</dbReference>
<proteinExistence type="inferred from homology"/>
<accession>A0ABU9YBP5</accession>
<sequence>MDSAAVLYKQVGHIVTLTLNMPDLRNPVSEPAIISGLIESFARLNADKDVRVAILTGAGSAFSSGGNLKAMAAPDGNAYAAPVDNRLWYLEGLQRVPLAFERLEVPIIAAVNGPAIGAGCDLACMCDIRVASRNASFAESFVKVGLVPGDGGAWLLPRAVGQSRAREMAFTGDTISAETALAWGLVSYVVDEGDLLDKAMSIAERIAVNPPQSVRMTKKLMTSAQDMSLERVLDFSAAMQPLAHATQDHREALNAFVEKRKPSFTGK</sequence>
<reference evidence="3 4" key="1">
    <citation type="submission" date="2024-05" db="EMBL/GenBank/DDBJ databases">
        <authorList>
            <person name="Liu Q."/>
            <person name="Xin Y.-H."/>
        </authorList>
    </citation>
    <scope>NUCLEOTIDE SEQUENCE [LARGE SCALE GENOMIC DNA]</scope>
    <source>
        <strain evidence="3 4">CGMCC 1.10181</strain>
    </source>
</reference>